<accession>A0A251U1I3</accession>
<evidence type="ECO:0000313" key="2">
    <source>
        <dbReference type="Proteomes" id="UP000215914"/>
    </source>
</evidence>
<evidence type="ECO:0000313" key="1">
    <source>
        <dbReference type="EMBL" id="OTG16682.1"/>
    </source>
</evidence>
<name>A0A251U1I3_HELAN</name>
<gene>
    <name evidence="1" type="ORF">HannXRQ_Chr09g0274081</name>
</gene>
<reference evidence="2" key="1">
    <citation type="journal article" date="2017" name="Nature">
        <title>The sunflower genome provides insights into oil metabolism, flowering and Asterid evolution.</title>
        <authorList>
            <person name="Badouin H."/>
            <person name="Gouzy J."/>
            <person name="Grassa C.J."/>
            <person name="Murat F."/>
            <person name="Staton S.E."/>
            <person name="Cottret L."/>
            <person name="Lelandais-Briere C."/>
            <person name="Owens G.L."/>
            <person name="Carrere S."/>
            <person name="Mayjonade B."/>
            <person name="Legrand L."/>
            <person name="Gill N."/>
            <person name="Kane N.C."/>
            <person name="Bowers J.E."/>
            <person name="Hubner S."/>
            <person name="Bellec A."/>
            <person name="Berard A."/>
            <person name="Berges H."/>
            <person name="Blanchet N."/>
            <person name="Boniface M.C."/>
            <person name="Brunel D."/>
            <person name="Catrice O."/>
            <person name="Chaidir N."/>
            <person name="Claudel C."/>
            <person name="Donnadieu C."/>
            <person name="Faraut T."/>
            <person name="Fievet G."/>
            <person name="Helmstetter N."/>
            <person name="King M."/>
            <person name="Knapp S.J."/>
            <person name="Lai Z."/>
            <person name="Le Paslier M.C."/>
            <person name="Lippi Y."/>
            <person name="Lorenzon L."/>
            <person name="Mandel J.R."/>
            <person name="Marage G."/>
            <person name="Marchand G."/>
            <person name="Marquand E."/>
            <person name="Bret-Mestries E."/>
            <person name="Morien E."/>
            <person name="Nambeesan S."/>
            <person name="Nguyen T."/>
            <person name="Pegot-Espagnet P."/>
            <person name="Pouilly N."/>
            <person name="Raftis F."/>
            <person name="Sallet E."/>
            <person name="Schiex T."/>
            <person name="Thomas J."/>
            <person name="Vandecasteele C."/>
            <person name="Vares D."/>
            <person name="Vear F."/>
            <person name="Vautrin S."/>
            <person name="Crespi M."/>
            <person name="Mangin B."/>
            <person name="Burke J.M."/>
            <person name="Salse J."/>
            <person name="Munos S."/>
            <person name="Vincourt P."/>
            <person name="Rieseberg L.H."/>
            <person name="Langlade N.B."/>
        </authorList>
    </citation>
    <scope>NUCLEOTIDE SEQUENCE [LARGE SCALE GENOMIC DNA]</scope>
    <source>
        <strain evidence="2">cv. SF193</strain>
    </source>
</reference>
<dbReference type="EMBL" id="CM007898">
    <property type="protein sequence ID" value="OTG16682.1"/>
    <property type="molecule type" value="Genomic_DNA"/>
</dbReference>
<organism evidence="1 2">
    <name type="scientific">Helianthus annuus</name>
    <name type="common">Common sunflower</name>
    <dbReference type="NCBI Taxonomy" id="4232"/>
    <lineage>
        <taxon>Eukaryota</taxon>
        <taxon>Viridiplantae</taxon>
        <taxon>Streptophyta</taxon>
        <taxon>Embryophyta</taxon>
        <taxon>Tracheophyta</taxon>
        <taxon>Spermatophyta</taxon>
        <taxon>Magnoliopsida</taxon>
        <taxon>eudicotyledons</taxon>
        <taxon>Gunneridae</taxon>
        <taxon>Pentapetalae</taxon>
        <taxon>asterids</taxon>
        <taxon>campanulids</taxon>
        <taxon>Asterales</taxon>
        <taxon>Asteraceae</taxon>
        <taxon>Asteroideae</taxon>
        <taxon>Heliantheae alliance</taxon>
        <taxon>Heliantheae</taxon>
        <taxon>Helianthus</taxon>
    </lineage>
</organism>
<keyword evidence="2" id="KW-1185">Reference proteome</keyword>
<proteinExistence type="predicted"/>
<dbReference type="AlphaFoldDB" id="A0A251U1I3"/>
<protein>
    <submittedName>
        <fullName evidence="1">Uncharacterized protein</fullName>
    </submittedName>
</protein>
<dbReference type="Proteomes" id="UP000215914">
    <property type="component" value="Chromosome 9"/>
</dbReference>
<sequence length="56" mass="6369">MPIENPVRDVATESDIVVSLIWFPFRMYLLDGSTEFLRVEELVVMEREEGGGAILV</sequence>
<dbReference type="InParanoid" id="A0A251U1I3"/>